<proteinExistence type="predicted"/>
<dbReference type="InterPro" id="IPR036388">
    <property type="entry name" value="WH-like_DNA-bd_sf"/>
</dbReference>
<gene>
    <name evidence="3" type="ORF">Plo01_34090</name>
</gene>
<dbReference type="Pfam" id="PF12802">
    <property type="entry name" value="MarR_2"/>
    <property type="match status" value="1"/>
</dbReference>
<feature type="domain" description="HTH marR-type" evidence="2">
    <location>
        <begin position="18"/>
        <end position="66"/>
    </location>
</feature>
<dbReference type="Proteomes" id="UP000616724">
    <property type="component" value="Unassembled WGS sequence"/>
</dbReference>
<feature type="region of interest" description="Disordered" evidence="1">
    <location>
        <begin position="97"/>
        <end position="124"/>
    </location>
</feature>
<dbReference type="InterPro" id="IPR000835">
    <property type="entry name" value="HTH_MarR-typ"/>
</dbReference>
<protein>
    <submittedName>
        <fullName evidence="3">Transcriptional regulator</fullName>
    </submittedName>
</protein>
<evidence type="ECO:0000259" key="2">
    <source>
        <dbReference type="Pfam" id="PF12802"/>
    </source>
</evidence>
<dbReference type="InterPro" id="IPR011991">
    <property type="entry name" value="ArsR-like_HTH"/>
</dbReference>
<dbReference type="Gene3D" id="1.10.10.10">
    <property type="entry name" value="Winged helix-like DNA-binding domain superfamily/Winged helix DNA-binding domain"/>
    <property type="match status" value="1"/>
</dbReference>
<dbReference type="RefSeq" id="WP_203891543.1">
    <property type="nucleotide sequence ID" value="NZ_BOOH01000023.1"/>
</dbReference>
<dbReference type="InterPro" id="IPR036390">
    <property type="entry name" value="WH_DNA-bd_sf"/>
</dbReference>
<accession>A0A8J3RL85</accession>
<dbReference type="AlphaFoldDB" id="A0A8J3RL85"/>
<dbReference type="GO" id="GO:0003700">
    <property type="term" value="F:DNA-binding transcription factor activity"/>
    <property type="evidence" value="ECO:0007669"/>
    <property type="project" value="InterPro"/>
</dbReference>
<evidence type="ECO:0000313" key="3">
    <source>
        <dbReference type="EMBL" id="GIH76980.1"/>
    </source>
</evidence>
<name>A0A8J3RL85_9ACTN</name>
<keyword evidence="4" id="KW-1185">Reference proteome</keyword>
<comment type="caution">
    <text evidence="3">The sequence shown here is derived from an EMBL/GenBank/DDBJ whole genome shotgun (WGS) entry which is preliminary data.</text>
</comment>
<evidence type="ECO:0000256" key="1">
    <source>
        <dbReference type="SAM" id="MobiDB-lite"/>
    </source>
</evidence>
<evidence type="ECO:0000313" key="4">
    <source>
        <dbReference type="Proteomes" id="UP000616724"/>
    </source>
</evidence>
<organism evidence="3 4">
    <name type="scientific">Planobispora longispora</name>
    <dbReference type="NCBI Taxonomy" id="28887"/>
    <lineage>
        <taxon>Bacteria</taxon>
        <taxon>Bacillati</taxon>
        <taxon>Actinomycetota</taxon>
        <taxon>Actinomycetes</taxon>
        <taxon>Streptosporangiales</taxon>
        <taxon>Streptosporangiaceae</taxon>
        <taxon>Planobispora</taxon>
    </lineage>
</organism>
<sequence length="124" mass="13970">MDSSGANRPHTRWTFLTNHARVLLMVARDPRARLRDVAAGIGITERAAQAIVSDLEEAGYLTRTRVGRRNHYSIDPTRRFRHPAEAGVRIESLLDIFTHRENTPSADPDGAGQDHAQRGRREHP</sequence>
<dbReference type="CDD" id="cd00090">
    <property type="entry name" value="HTH_ARSR"/>
    <property type="match status" value="1"/>
</dbReference>
<dbReference type="EMBL" id="BOOH01000023">
    <property type="protein sequence ID" value="GIH76980.1"/>
    <property type="molecule type" value="Genomic_DNA"/>
</dbReference>
<reference evidence="3 4" key="1">
    <citation type="submission" date="2021-01" db="EMBL/GenBank/DDBJ databases">
        <title>Whole genome shotgun sequence of Planobispora longispora NBRC 13918.</title>
        <authorList>
            <person name="Komaki H."/>
            <person name="Tamura T."/>
        </authorList>
    </citation>
    <scope>NUCLEOTIDE SEQUENCE [LARGE SCALE GENOMIC DNA]</scope>
    <source>
        <strain evidence="3 4">NBRC 13918</strain>
    </source>
</reference>
<feature type="compositionally biased region" description="Basic and acidic residues" evidence="1">
    <location>
        <begin position="115"/>
        <end position="124"/>
    </location>
</feature>
<dbReference type="SUPFAM" id="SSF46785">
    <property type="entry name" value="Winged helix' DNA-binding domain"/>
    <property type="match status" value="1"/>
</dbReference>